<reference evidence="3" key="1">
    <citation type="journal article" date="2014" name="Proc. Natl. Acad. Sci. U.S.A.">
        <title>Extensive sampling of basidiomycete genomes demonstrates inadequacy of the white-rot/brown-rot paradigm for wood decay fungi.</title>
        <authorList>
            <person name="Riley R."/>
            <person name="Salamov A.A."/>
            <person name="Brown D.W."/>
            <person name="Nagy L.G."/>
            <person name="Floudas D."/>
            <person name="Held B.W."/>
            <person name="Levasseur A."/>
            <person name="Lombard V."/>
            <person name="Morin E."/>
            <person name="Otillar R."/>
            <person name="Lindquist E.A."/>
            <person name="Sun H."/>
            <person name="LaButti K.M."/>
            <person name="Schmutz J."/>
            <person name="Jabbour D."/>
            <person name="Luo H."/>
            <person name="Baker S.E."/>
            <person name="Pisabarro A.G."/>
            <person name="Walton J.D."/>
            <person name="Blanchette R.A."/>
            <person name="Henrissat B."/>
            <person name="Martin F."/>
            <person name="Cullen D."/>
            <person name="Hibbett D.S."/>
            <person name="Grigoriev I.V."/>
        </authorList>
    </citation>
    <scope>NUCLEOTIDE SEQUENCE [LARGE SCALE GENOMIC DNA]</scope>
    <source>
        <strain evidence="3">CBS 339.88</strain>
    </source>
</reference>
<protein>
    <recommendedName>
        <fullName evidence="4">Hydrophobic surface binding protein</fullName>
    </recommendedName>
</protein>
<gene>
    <name evidence="2" type="ORF">GALMADRAFT_216991</name>
</gene>
<evidence type="ECO:0000313" key="2">
    <source>
        <dbReference type="EMBL" id="KDR66624.1"/>
    </source>
</evidence>
<dbReference type="Pfam" id="PF12296">
    <property type="entry name" value="HsbA"/>
    <property type="match status" value="1"/>
</dbReference>
<dbReference type="PANTHER" id="PTHR38123">
    <property type="entry name" value="CELL WALL SERINE-THREONINE-RICH GALACTOMANNOPROTEIN MP1 (AFU_ORTHOLOGUE AFUA_4G03240)"/>
    <property type="match status" value="1"/>
</dbReference>
<evidence type="ECO:0008006" key="4">
    <source>
        <dbReference type="Google" id="ProtNLM"/>
    </source>
</evidence>
<name>A0A067SFW0_GALM3</name>
<feature type="signal peptide" evidence="1">
    <location>
        <begin position="1"/>
        <end position="19"/>
    </location>
</feature>
<accession>A0A067SFW0</accession>
<dbReference type="OrthoDB" id="3485059at2759"/>
<proteinExistence type="predicted"/>
<dbReference type="GO" id="GO:0005576">
    <property type="term" value="C:extracellular region"/>
    <property type="evidence" value="ECO:0007669"/>
    <property type="project" value="TreeGrafter"/>
</dbReference>
<organism evidence="2 3">
    <name type="scientific">Galerina marginata (strain CBS 339.88)</name>
    <dbReference type="NCBI Taxonomy" id="685588"/>
    <lineage>
        <taxon>Eukaryota</taxon>
        <taxon>Fungi</taxon>
        <taxon>Dikarya</taxon>
        <taxon>Basidiomycota</taxon>
        <taxon>Agaricomycotina</taxon>
        <taxon>Agaricomycetes</taxon>
        <taxon>Agaricomycetidae</taxon>
        <taxon>Agaricales</taxon>
        <taxon>Agaricineae</taxon>
        <taxon>Strophariaceae</taxon>
        <taxon>Galerina</taxon>
    </lineage>
</organism>
<evidence type="ECO:0000256" key="1">
    <source>
        <dbReference type="SAM" id="SignalP"/>
    </source>
</evidence>
<evidence type="ECO:0000313" key="3">
    <source>
        <dbReference type="Proteomes" id="UP000027222"/>
    </source>
</evidence>
<dbReference type="EMBL" id="KL142422">
    <property type="protein sequence ID" value="KDR66624.1"/>
    <property type="molecule type" value="Genomic_DNA"/>
</dbReference>
<dbReference type="InterPro" id="IPR021054">
    <property type="entry name" value="Cell_wall_mannoprotein_1"/>
</dbReference>
<dbReference type="HOGENOM" id="CLU_099165_2_1_1"/>
<dbReference type="PANTHER" id="PTHR38123:SF1">
    <property type="entry name" value="HYDROPHOBIC SURFACE BINDING PROTEIN"/>
    <property type="match status" value="1"/>
</dbReference>
<keyword evidence="3" id="KW-1185">Reference proteome</keyword>
<feature type="chain" id="PRO_5001645715" description="Hydrophobic surface binding protein" evidence="1">
    <location>
        <begin position="20"/>
        <end position="180"/>
    </location>
</feature>
<keyword evidence="1" id="KW-0732">Signal</keyword>
<dbReference type="Gene3D" id="1.20.1280.140">
    <property type="match status" value="1"/>
</dbReference>
<sequence>MKIATSFTLLTSLVAVAFASSVADVVGGIQGISNQVTALTKAIAAFPNTGGSLSSALAMHGDIDSLVAAIDKGTADVNGVPKPLSEAASNKILTAVQKVEPVILDVLKGITAKQPAFLAIPLFGGLVSPTVQQDLKKVEASTSKLGAALTKAASADQKNKAKSIKTTVDAAFASAIDAYN</sequence>
<dbReference type="Proteomes" id="UP000027222">
    <property type="component" value="Unassembled WGS sequence"/>
</dbReference>
<dbReference type="AlphaFoldDB" id="A0A067SFW0"/>